<keyword evidence="1" id="KW-0812">Transmembrane</keyword>
<dbReference type="RefSeq" id="WP_190617619.1">
    <property type="nucleotide sequence ID" value="NZ_CP061538.1"/>
</dbReference>
<feature type="domain" description="TPM" evidence="2">
    <location>
        <begin position="51"/>
        <end position="171"/>
    </location>
</feature>
<evidence type="ECO:0000256" key="1">
    <source>
        <dbReference type="SAM" id="Phobius"/>
    </source>
</evidence>
<evidence type="ECO:0000313" key="3">
    <source>
        <dbReference type="EMBL" id="QNV40033.1"/>
    </source>
</evidence>
<dbReference type="PANTHER" id="PTHR30373:SF2">
    <property type="entry name" value="UPF0603 PROTEIN YGCG"/>
    <property type="match status" value="1"/>
</dbReference>
<evidence type="ECO:0000313" key="4">
    <source>
        <dbReference type="Proteomes" id="UP000516421"/>
    </source>
</evidence>
<sequence>MSESTVIAKHKLILVLFLVMGAFLSHLSFARAAESPTSADIPSAPKEGYIRDDVDFLTPADEQDINAVIDAANKNTDGVRVMVYIFSSSEVSNIADYAGEVSKAWNLGGKEGNGALLAVNVRNGDMRIYRGRNATLDNASTNEILQDVLLPKLSEGDFKNGIGDAVKSIYQKAGQAEKVQQEEKNQAYARQLHGVWWVLGALSLYLLGVATYRIRRRQKFYRYADAQIYDAVSKDPQLEVSDETRRAYRKYRAFYNHKPDEGILPYNLRLKSKTAESHEEYTQYADNFEEWLPLYRANPDLYTGEGNNPDGRF</sequence>
<proteinExistence type="predicted"/>
<dbReference type="Pfam" id="PF04536">
    <property type="entry name" value="TPM_phosphatase"/>
    <property type="match status" value="1"/>
</dbReference>
<dbReference type="KEGG" id="rama:IDM48_00790"/>
<organism evidence="3 4">
    <name type="scientific">Rothia amarae</name>
    <dbReference type="NCBI Taxonomy" id="169480"/>
    <lineage>
        <taxon>Bacteria</taxon>
        <taxon>Bacillati</taxon>
        <taxon>Actinomycetota</taxon>
        <taxon>Actinomycetes</taxon>
        <taxon>Micrococcales</taxon>
        <taxon>Micrococcaceae</taxon>
        <taxon>Rothia</taxon>
    </lineage>
</organism>
<dbReference type="EMBL" id="CP061538">
    <property type="protein sequence ID" value="QNV40033.1"/>
    <property type="molecule type" value="Genomic_DNA"/>
</dbReference>
<evidence type="ECO:0000259" key="2">
    <source>
        <dbReference type="Pfam" id="PF04536"/>
    </source>
</evidence>
<dbReference type="Proteomes" id="UP000516421">
    <property type="component" value="Chromosome"/>
</dbReference>
<feature type="transmembrane region" description="Helical" evidence="1">
    <location>
        <begin position="194"/>
        <end position="212"/>
    </location>
</feature>
<dbReference type="InterPro" id="IPR007621">
    <property type="entry name" value="TPM_dom"/>
</dbReference>
<name>A0A7H2BK37_9MICC</name>
<keyword evidence="1" id="KW-0472">Membrane</keyword>
<gene>
    <name evidence="3" type="ORF">IDM48_00790</name>
</gene>
<keyword evidence="1" id="KW-1133">Transmembrane helix</keyword>
<dbReference type="Gene3D" id="3.10.310.50">
    <property type="match status" value="1"/>
</dbReference>
<dbReference type="PANTHER" id="PTHR30373">
    <property type="entry name" value="UPF0603 PROTEIN YGCG"/>
    <property type="match status" value="1"/>
</dbReference>
<accession>A0A7H2BK37</accession>
<dbReference type="AlphaFoldDB" id="A0A7H2BK37"/>
<reference evidence="3 4" key="1">
    <citation type="submission" date="2020-09" db="EMBL/GenBank/DDBJ databases">
        <title>Investigation of environmental microbe.</title>
        <authorList>
            <person name="Ou Y."/>
            <person name="Kang Q."/>
        </authorList>
    </citation>
    <scope>NUCLEOTIDE SEQUENCE [LARGE SCALE GENOMIC DNA]</scope>
    <source>
        <strain evidence="3 4">KJZ-9</strain>
    </source>
</reference>
<keyword evidence="4" id="KW-1185">Reference proteome</keyword>
<protein>
    <submittedName>
        <fullName evidence="3">TPM domain-containing protein</fullName>
    </submittedName>
</protein>